<proteinExistence type="inferred from homology"/>
<name>K0TE18_THAOC</name>
<dbReference type="EMBL" id="AGNL01002953">
    <property type="protein sequence ID" value="EJK75399.1"/>
    <property type="molecule type" value="Genomic_DNA"/>
</dbReference>
<evidence type="ECO:0000256" key="2">
    <source>
        <dbReference type="SAM" id="MobiDB-lite"/>
    </source>
</evidence>
<feature type="region of interest" description="Disordered" evidence="2">
    <location>
        <begin position="170"/>
        <end position="190"/>
    </location>
</feature>
<dbReference type="SMART" id="SM00671">
    <property type="entry name" value="SEL1"/>
    <property type="match status" value="3"/>
</dbReference>
<feature type="compositionally biased region" description="Basic residues" evidence="2">
    <location>
        <begin position="1087"/>
        <end position="1112"/>
    </location>
</feature>
<keyword evidence="4" id="KW-1185">Reference proteome</keyword>
<feature type="compositionally biased region" description="Low complexity" evidence="2">
    <location>
        <begin position="232"/>
        <end position="242"/>
    </location>
</feature>
<feature type="compositionally biased region" description="Basic and acidic residues" evidence="2">
    <location>
        <begin position="608"/>
        <end position="624"/>
    </location>
</feature>
<feature type="compositionally biased region" description="Basic and acidic residues" evidence="2">
    <location>
        <begin position="1229"/>
        <end position="1242"/>
    </location>
</feature>
<feature type="region of interest" description="Disordered" evidence="2">
    <location>
        <begin position="803"/>
        <end position="960"/>
    </location>
</feature>
<evidence type="ECO:0000256" key="1">
    <source>
        <dbReference type="ARBA" id="ARBA00038101"/>
    </source>
</evidence>
<dbReference type="PANTHER" id="PTHR11102">
    <property type="entry name" value="SEL-1-LIKE PROTEIN"/>
    <property type="match status" value="1"/>
</dbReference>
<organism evidence="3 4">
    <name type="scientific">Thalassiosira oceanica</name>
    <name type="common">Marine diatom</name>
    <dbReference type="NCBI Taxonomy" id="159749"/>
    <lineage>
        <taxon>Eukaryota</taxon>
        <taxon>Sar</taxon>
        <taxon>Stramenopiles</taxon>
        <taxon>Ochrophyta</taxon>
        <taxon>Bacillariophyta</taxon>
        <taxon>Coscinodiscophyceae</taxon>
        <taxon>Thalassiosirophycidae</taxon>
        <taxon>Thalassiosirales</taxon>
        <taxon>Thalassiosiraceae</taxon>
        <taxon>Thalassiosira</taxon>
    </lineage>
</organism>
<dbReference type="InterPro" id="IPR011990">
    <property type="entry name" value="TPR-like_helical_dom_sf"/>
</dbReference>
<feature type="compositionally biased region" description="Polar residues" evidence="2">
    <location>
        <begin position="842"/>
        <end position="856"/>
    </location>
</feature>
<dbReference type="SUPFAM" id="SSF81901">
    <property type="entry name" value="HCP-like"/>
    <property type="match status" value="1"/>
</dbReference>
<feature type="compositionally biased region" description="Basic and acidic residues" evidence="2">
    <location>
        <begin position="1"/>
        <end position="11"/>
    </location>
</feature>
<feature type="compositionally biased region" description="Basic residues" evidence="2">
    <location>
        <begin position="885"/>
        <end position="895"/>
    </location>
</feature>
<dbReference type="InterPro" id="IPR006597">
    <property type="entry name" value="Sel1-like"/>
</dbReference>
<feature type="region of interest" description="Disordered" evidence="2">
    <location>
        <begin position="1069"/>
        <end position="1127"/>
    </location>
</feature>
<sequence length="1560" mass="171471">MDTEEKGRLGRGEQYPDPGEEAEDEPDSEALGHAKVVDYRPCVFWGSSELTGEQSKDRDEGPPRSVVSPGLDVAHAKIITQKKREYQAEREVGVAVQKLEHVRLPQLGGRVGQAVEAGDRPRREGAEGRSDFAQGGLDHRRAGEGRSEEEVARVVVLAARLVRGVGRHPSLIDSRPATSSATKPPPLLPGESLHWRTSSYHPEGKWNTEPWRSGVLTQDLCTQDPMWPFVNAAPQPSAAPRPLSRRSDRRAPRTRAAVSAQDVANDFVRNAGTATYAPDEDTRRAARPQHPRDGSTERSACSTRSFSARCGGTDATLPQLGATPTLSLARLVKKTLPAAAKLLRRLSNLYTTFTLNDEIDWNQKALADLEAEIVDTWRMVVREHESLAIHGHESRIDDLVTRVDDQLIQSYLDLSRMTETLQDKRLRITESLRPLNKTFNGLQLNSPEYKRLLNSMRAIKCDGINVDLRSGDVYRRSREVKILWAQLRQYEGYTRSMSHIPSWKEEITESRCLVQIRLDELASLQTAMARTEAELAVLEQTEDTSPPPAPRTTPRRSASQPQPAAPTAVRGSDKGQQSFQRGFDTTEGDVLGGTEEGVLGRTSSQTDDDSKSHSPTEVEGDKDINGTAFERVAPPSDGTTSHSHQEVEGDADIKGTAVDQAATTDGTVLTSYSMVEGDTKCGGADVIPQEDNVSDDNVQGLEWSASDLYDDTADRSDAANLADFPRSTASADADAEFTMSNVVPIGADAEVARQDDVLPPNITTSTDSPPSGGRESYEFILTKSGMDHKPVSLIQATADALPRQTTSPSCAPSLMAPADNITTPMTGGQGKGAPANAPPRQLTGQLSRRSTQNRITILQRASGPCEPTRAPHVTAPASESPKGGDKKKTKKKGGNKRSQIDERERGAPAPPPSHVPASHAPQVSDTTAGPRRLHPTSSTRRLWTAGSRRKSTPTVTVPRHELEQLRRTKRDLQMLTWRYARLRQDHHRLTQEIEQSTVAIPIRGEDDDDDDDDDDDEATVATSNLTGTDCCEDVPAQLDDGDDDDSVLTAPLLAFGLAPTGTEDIRLIETNNQRKSQDVEGLPLEPKRKRRRKRTRKRPRRRKGKANKRRPGHSPVTSPRHHDNARRHTAMTYKSFIKEINSKDAGIWPVSGLDTIWDRTACPASGFDTNWHRKGIGSVGLRWVLCKGPGEGQPASGEGPQGPEKGVAFWRLWVLSVVVVNVIVGPREGREPETRDRDEASRKRAGSGKAGTPGKPEPSERRRQSQAASASALAAAPIDRPRTQDVNIAMSHDATSGSDDVRPPAPDMTAAGPIPDAVTEEQLMSSGHELHESYTCPLFCIPMALPAQRHSQFESCCMKTVCHGCIHASHQRGIGNVCAFCRTPTPKSDAALLALVRKRVDAKDPLAIEFLAYAYYHRAYGLHQDIPRAFELWTEAARLGDLDAHFNLGCRYYDGEGVKQDVDRGIRHWQHAAIEGHPESRYMLGYHEYSSGNHELAVQHWMVSTKMGDDDSLNEIKDMFMKGHTTKAQYAEALEGYQNALEETKSPQREEAKAFFNESD</sequence>
<feature type="compositionally biased region" description="Acidic residues" evidence="2">
    <location>
        <begin position="18"/>
        <end position="28"/>
    </location>
</feature>
<feature type="compositionally biased region" description="Basic and acidic residues" evidence="2">
    <location>
        <begin position="137"/>
        <end position="148"/>
    </location>
</feature>
<feature type="compositionally biased region" description="Low complexity" evidence="2">
    <location>
        <begin position="555"/>
        <end position="568"/>
    </location>
</feature>
<comment type="similarity">
    <text evidence="1">Belongs to the sel-1 family.</text>
</comment>
<feature type="compositionally biased region" description="Low complexity" evidence="2">
    <location>
        <begin position="1265"/>
        <end position="1276"/>
    </location>
</feature>
<reference evidence="3 4" key="1">
    <citation type="journal article" date="2012" name="Genome Biol.">
        <title>Genome and low-iron response of an oceanic diatom adapted to chronic iron limitation.</title>
        <authorList>
            <person name="Lommer M."/>
            <person name="Specht M."/>
            <person name="Roy A.S."/>
            <person name="Kraemer L."/>
            <person name="Andreson R."/>
            <person name="Gutowska M.A."/>
            <person name="Wolf J."/>
            <person name="Bergner S.V."/>
            <person name="Schilhabel M.B."/>
            <person name="Klostermeier U.C."/>
            <person name="Beiko R.G."/>
            <person name="Rosenstiel P."/>
            <person name="Hippler M."/>
            <person name="Laroche J."/>
        </authorList>
    </citation>
    <scope>NUCLEOTIDE SEQUENCE [LARGE SCALE GENOMIC DNA]</scope>
    <source>
        <strain evidence="3 4">CCMP1005</strain>
    </source>
</reference>
<feature type="compositionally biased region" description="Basic and acidic residues" evidence="2">
    <location>
        <begin position="280"/>
        <end position="296"/>
    </location>
</feature>
<dbReference type="Pfam" id="PF08238">
    <property type="entry name" value="Sel1"/>
    <property type="match status" value="2"/>
</dbReference>
<feature type="compositionally biased region" description="Basic and acidic residues" evidence="2">
    <location>
        <begin position="117"/>
        <end position="130"/>
    </location>
</feature>
<protein>
    <recommendedName>
        <fullName evidence="5">RING-type domain-containing protein</fullName>
    </recommendedName>
</protein>
<gene>
    <name evidence="3" type="ORF">THAOC_02879</name>
</gene>
<evidence type="ECO:0000313" key="4">
    <source>
        <dbReference type="Proteomes" id="UP000266841"/>
    </source>
</evidence>
<feature type="region of interest" description="Disordered" evidence="2">
    <location>
        <begin position="49"/>
        <end position="69"/>
    </location>
</feature>
<feature type="region of interest" description="Disordered" evidence="2">
    <location>
        <begin position="1229"/>
        <end position="1283"/>
    </location>
</feature>
<dbReference type="Proteomes" id="UP000266841">
    <property type="component" value="Unassembled WGS sequence"/>
</dbReference>
<evidence type="ECO:0008006" key="5">
    <source>
        <dbReference type="Google" id="ProtNLM"/>
    </source>
</evidence>
<accession>K0TE18</accession>
<feature type="region of interest" description="Disordered" evidence="2">
    <location>
        <begin position="1"/>
        <end position="33"/>
    </location>
</feature>
<feature type="region of interest" description="Disordered" evidence="2">
    <location>
        <begin position="538"/>
        <end position="652"/>
    </location>
</feature>
<feature type="region of interest" description="Disordered" evidence="2">
    <location>
        <begin position="990"/>
        <end position="1045"/>
    </location>
</feature>
<dbReference type="InterPro" id="IPR050767">
    <property type="entry name" value="Sel1_AlgK"/>
</dbReference>
<feature type="compositionally biased region" description="Basic and acidic residues" evidence="2">
    <location>
        <begin position="643"/>
        <end position="652"/>
    </location>
</feature>
<dbReference type="Gene3D" id="1.25.40.10">
    <property type="entry name" value="Tetratricopeptide repeat domain"/>
    <property type="match status" value="1"/>
</dbReference>
<dbReference type="PANTHER" id="PTHR11102:SF160">
    <property type="entry name" value="ERAD-ASSOCIATED E3 UBIQUITIN-PROTEIN LIGASE COMPONENT HRD3"/>
    <property type="match status" value="1"/>
</dbReference>
<feature type="region of interest" description="Disordered" evidence="2">
    <location>
        <begin position="229"/>
        <end position="305"/>
    </location>
</feature>
<comment type="caution">
    <text evidence="3">The sequence shown here is derived from an EMBL/GenBank/DDBJ whole genome shotgun (WGS) entry which is preliminary data.</text>
</comment>
<feature type="region of interest" description="Disordered" evidence="2">
    <location>
        <begin position="112"/>
        <end position="148"/>
    </location>
</feature>
<evidence type="ECO:0000313" key="3">
    <source>
        <dbReference type="EMBL" id="EJK75399.1"/>
    </source>
</evidence>
<feature type="compositionally biased region" description="Acidic residues" evidence="2">
    <location>
        <begin position="1005"/>
        <end position="1018"/>
    </location>
</feature>